<evidence type="ECO:0000313" key="2">
    <source>
        <dbReference type="Proteomes" id="UP000318297"/>
    </source>
</evidence>
<dbReference type="RefSeq" id="WP_246104461.1">
    <property type="nucleotide sequence ID" value="NZ_VIVQ01000001.1"/>
</dbReference>
<dbReference type="AlphaFoldDB" id="A0A561E9F2"/>
<gene>
    <name evidence="1" type="ORF">BKA23_1045</name>
</gene>
<proteinExistence type="predicted"/>
<dbReference type="Proteomes" id="UP000318297">
    <property type="component" value="Unassembled WGS sequence"/>
</dbReference>
<name>A0A561E9F2_9MICO</name>
<comment type="caution">
    <text evidence="1">The sequence shown here is derived from an EMBL/GenBank/DDBJ whole genome shotgun (WGS) entry which is preliminary data.</text>
</comment>
<protein>
    <recommendedName>
        <fullName evidence="3">ESAT-6 protein secretion system EspG family protein</fullName>
    </recommendedName>
</protein>
<reference evidence="1 2" key="1">
    <citation type="submission" date="2019-06" db="EMBL/GenBank/DDBJ databases">
        <title>Sequencing the genomes of 1000 actinobacteria strains.</title>
        <authorList>
            <person name="Klenk H.-P."/>
        </authorList>
    </citation>
    <scope>NUCLEOTIDE SEQUENCE [LARGE SCALE GENOMIC DNA]</scope>
    <source>
        <strain evidence="1 2">DSM 19560</strain>
    </source>
</reference>
<keyword evidence="2" id="KW-1185">Reference proteome</keyword>
<sequence>MTAPLAPLVRLTDEELLLMNAAHPAVATPYLDGLDAGEQRTAVDVAFRALRAHGLQTSTDGAGLVLPEEVVSMLQVRESATTIVFVSKVTRGGQIVRYHHLGTDTMVVEDVDEQGVHDFSVLRADDLTASLNAWLASEGAVDGQGGTIAVGVAAAAGDLADAQDPWGEVVAQIDATVWRSSRETSCPPGELIGFVLGTRGSWMSRTRVGRSVPVQLEPVRVTQVAEHIAHLLDA</sequence>
<organism evidence="1 2">
    <name type="scientific">Rudaeicoccus suwonensis</name>
    <dbReference type="NCBI Taxonomy" id="657409"/>
    <lineage>
        <taxon>Bacteria</taxon>
        <taxon>Bacillati</taxon>
        <taxon>Actinomycetota</taxon>
        <taxon>Actinomycetes</taxon>
        <taxon>Micrococcales</taxon>
        <taxon>Dermacoccaceae</taxon>
        <taxon>Rudaeicoccus</taxon>
    </lineage>
</organism>
<accession>A0A561E9F2</accession>
<evidence type="ECO:0008006" key="3">
    <source>
        <dbReference type="Google" id="ProtNLM"/>
    </source>
</evidence>
<dbReference type="EMBL" id="VIVQ01000001">
    <property type="protein sequence ID" value="TWE12245.1"/>
    <property type="molecule type" value="Genomic_DNA"/>
</dbReference>
<evidence type="ECO:0000313" key="1">
    <source>
        <dbReference type="EMBL" id="TWE12245.1"/>
    </source>
</evidence>